<gene>
    <name evidence="7" type="primary">thrC</name>
    <name evidence="7" type="ORF">WMW72_31275</name>
</gene>
<proteinExistence type="inferred from homology"/>
<dbReference type="NCBIfam" id="TIGR00260">
    <property type="entry name" value="thrC"/>
    <property type="match status" value="1"/>
</dbReference>
<dbReference type="RefSeq" id="WP_341419525.1">
    <property type="nucleotide sequence ID" value="NZ_JBBPCC010000029.1"/>
</dbReference>
<comment type="similarity">
    <text evidence="2">Belongs to the threonine synthase family.</text>
</comment>
<reference evidence="7 8" key="1">
    <citation type="submission" date="2024-04" db="EMBL/GenBank/DDBJ databases">
        <title>draft genome sequnece of Paenibacillus filicis.</title>
        <authorList>
            <person name="Kim D.-U."/>
        </authorList>
    </citation>
    <scope>NUCLEOTIDE SEQUENCE [LARGE SCALE GENOMIC DNA]</scope>
    <source>
        <strain evidence="7 8">KACC14197</strain>
    </source>
</reference>
<dbReference type="CDD" id="cd01563">
    <property type="entry name" value="Thr-synth_1"/>
    <property type="match status" value="1"/>
</dbReference>
<dbReference type="PANTHER" id="PTHR48078:SF6">
    <property type="entry name" value="L-THREONINE DEHYDRATASE CATABOLIC TDCB"/>
    <property type="match status" value="1"/>
</dbReference>
<dbReference type="GO" id="GO:0004795">
    <property type="term" value="F:threonine synthase activity"/>
    <property type="evidence" value="ECO:0007669"/>
    <property type="project" value="UniProtKB-EC"/>
</dbReference>
<dbReference type="EC" id="4.2.3.1" evidence="5"/>
<dbReference type="InterPro" id="IPR036052">
    <property type="entry name" value="TrpB-like_PALP_sf"/>
</dbReference>
<keyword evidence="4 7" id="KW-0456">Lyase</keyword>
<dbReference type="Proteomes" id="UP001469365">
    <property type="component" value="Unassembled WGS sequence"/>
</dbReference>
<dbReference type="SUPFAM" id="SSF53686">
    <property type="entry name" value="Tryptophan synthase beta subunit-like PLP-dependent enzymes"/>
    <property type="match status" value="1"/>
</dbReference>
<evidence type="ECO:0000256" key="3">
    <source>
        <dbReference type="ARBA" id="ARBA00022898"/>
    </source>
</evidence>
<feature type="domain" description="Tryptophan synthase beta chain-like PALP" evidence="6">
    <location>
        <begin position="81"/>
        <end position="384"/>
    </location>
</feature>
<dbReference type="InterPro" id="IPR050147">
    <property type="entry name" value="Ser/Thr_Dehydratase"/>
</dbReference>
<dbReference type="Pfam" id="PF00291">
    <property type="entry name" value="PALP"/>
    <property type="match status" value="1"/>
</dbReference>
<name>A0ABU9DWD0_9BACL</name>
<dbReference type="InterPro" id="IPR004450">
    <property type="entry name" value="Thr_synthase-like"/>
</dbReference>
<evidence type="ECO:0000256" key="1">
    <source>
        <dbReference type="ARBA" id="ARBA00001933"/>
    </source>
</evidence>
<evidence type="ECO:0000259" key="6">
    <source>
        <dbReference type="Pfam" id="PF00291"/>
    </source>
</evidence>
<organism evidence="7 8">
    <name type="scientific">Paenibacillus filicis</name>
    <dbReference type="NCBI Taxonomy" id="669464"/>
    <lineage>
        <taxon>Bacteria</taxon>
        <taxon>Bacillati</taxon>
        <taxon>Bacillota</taxon>
        <taxon>Bacilli</taxon>
        <taxon>Bacillales</taxon>
        <taxon>Paenibacillaceae</taxon>
        <taxon>Paenibacillus</taxon>
    </lineage>
</organism>
<comment type="caution">
    <text evidence="7">The sequence shown here is derived from an EMBL/GenBank/DDBJ whole genome shotgun (WGS) entry which is preliminary data.</text>
</comment>
<dbReference type="Gene3D" id="3.40.50.1100">
    <property type="match status" value="2"/>
</dbReference>
<accession>A0ABU9DWD0</accession>
<evidence type="ECO:0000256" key="5">
    <source>
        <dbReference type="NCBIfam" id="TIGR00260"/>
    </source>
</evidence>
<keyword evidence="3" id="KW-0663">Pyridoxal phosphate</keyword>
<evidence type="ECO:0000313" key="7">
    <source>
        <dbReference type="EMBL" id="MEK8132390.1"/>
    </source>
</evidence>
<evidence type="ECO:0000256" key="2">
    <source>
        <dbReference type="ARBA" id="ARBA00005517"/>
    </source>
</evidence>
<keyword evidence="8" id="KW-1185">Reference proteome</keyword>
<dbReference type="EMBL" id="JBBPCC010000029">
    <property type="protein sequence ID" value="MEK8132390.1"/>
    <property type="molecule type" value="Genomic_DNA"/>
</dbReference>
<evidence type="ECO:0000313" key="8">
    <source>
        <dbReference type="Proteomes" id="UP001469365"/>
    </source>
</evidence>
<dbReference type="PANTHER" id="PTHR48078">
    <property type="entry name" value="THREONINE DEHYDRATASE, MITOCHONDRIAL-RELATED"/>
    <property type="match status" value="1"/>
</dbReference>
<dbReference type="InterPro" id="IPR001926">
    <property type="entry name" value="TrpB-like_PALP"/>
</dbReference>
<sequence length="430" mass="45956">MVTRMICSECGLEQAAGAANYSCGCGGLMEVRLEAGPGGWDAEQLRKTFDDRLSERGTLYASGVWRYKELIHPSLSPEFAVTRNEGNTGLYEAEPVRRFAGIGRLWLKAQSENPSGSFKDNGMTVAVSQGLSQGYQRFACSSTGNTSASLAMYAAWSGAEAYVFVPQQGVAAGKIGQTLAYGGRMVRFEGTYDDGIAFLQRHAAALGLYVCNSINPWRIEGQKSIGFEIAHQLGWKLPDWIVLPGGALSNVSALGKGLLELQAIGLIDRLPRIAVVQAEGAAPFHRLMEAGARELIPEPAPATRASALNIGNPPSWRKAAAVLKATAGVTVSVTDEEIFTAKRVVDRSGIGCEPASAASVAGLRKLRERGIIDPDCSAVCILTGHLLKDYEAMNSYMTEILDERIQGACGDERLGLHPDAVRALFAKSEG</sequence>
<protein>
    <recommendedName>
        <fullName evidence="5">Threonine synthase</fullName>
        <ecNumber evidence="5">4.2.3.1</ecNumber>
    </recommendedName>
</protein>
<evidence type="ECO:0000256" key="4">
    <source>
        <dbReference type="ARBA" id="ARBA00023239"/>
    </source>
</evidence>
<comment type="cofactor">
    <cofactor evidence="1">
        <name>pyridoxal 5'-phosphate</name>
        <dbReference type="ChEBI" id="CHEBI:597326"/>
    </cofactor>
</comment>